<accession>A0A179B4L3</accession>
<keyword evidence="4" id="KW-1185">Reference proteome</keyword>
<sequence length="142" mass="15936">MLTVALFAVVALIVVLPTFARYLDKQQELRDAKSRLSTVQEHNAELERELKLWKDDDYVKTQARKRLGYVMPGQTLYVVTDPSRGTATERLQKKVDSVNRKRRAATPWYTTMWDSVKIAGQSGKADNVDDVPVVGGKGGANK</sequence>
<proteinExistence type="predicted"/>
<protein>
    <recommendedName>
        <fullName evidence="5">Septum formation initiator</fullName>
    </recommendedName>
</protein>
<dbReference type="InterPro" id="IPR007060">
    <property type="entry name" value="FtsL/DivIC"/>
</dbReference>
<dbReference type="STRING" id="1823756.A4H34_04320"/>
<feature type="coiled-coil region" evidence="1">
    <location>
        <begin position="29"/>
        <end position="56"/>
    </location>
</feature>
<dbReference type="RefSeq" id="WP_009199488.1">
    <property type="nucleotide sequence ID" value="NZ_LVZK01000001.1"/>
</dbReference>
<evidence type="ECO:0000313" key="4">
    <source>
        <dbReference type="Proteomes" id="UP000078368"/>
    </source>
</evidence>
<name>A0A179B4L3_9ACTO</name>
<gene>
    <name evidence="3" type="ORF">A4H34_04320</name>
</gene>
<feature type="region of interest" description="Disordered" evidence="2">
    <location>
        <begin position="122"/>
        <end position="142"/>
    </location>
</feature>
<evidence type="ECO:0000256" key="1">
    <source>
        <dbReference type="SAM" id="Coils"/>
    </source>
</evidence>
<organism evidence="3 4">
    <name type="scientific">Peptidiphaga gingivicola</name>
    <dbReference type="NCBI Taxonomy" id="2741497"/>
    <lineage>
        <taxon>Bacteria</taxon>
        <taxon>Bacillati</taxon>
        <taxon>Actinomycetota</taxon>
        <taxon>Actinomycetes</taxon>
        <taxon>Actinomycetales</taxon>
        <taxon>Actinomycetaceae</taxon>
        <taxon>Peptidiphaga</taxon>
    </lineage>
</organism>
<evidence type="ECO:0000256" key="2">
    <source>
        <dbReference type="SAM" id="MobiDB-lite"/>
    </source>
</evidence>
<dbReference type="EMBL" id="LVZK01000001">
    <property type="protein sequence ID" value="OAP86380.1"/>
    <property type="molecule type" value="Genomic_DNA"/>
</dbReference>
<dbReference type="AlphaFoldDB" id="A0A179B4L3"/>
<comment type="caution">
    <text evidence="3">The sequence shown here is derived from an EMBL/GenBank/DDBJ whole genome shotgun (WGS) entry which is preliminary data.</text>
</comment>
<keyword evidence="1" id="KW-0175">Coiled coil</keyword>
<dbReference type="Pfam" id="PF04977">
    <property type="entry name" value="DivIC"/>
    <property type="match status" value="1"/>
</dbReference>
<dbReference type="Proteomes" id="UP000078368">
    <property type="component" value="Unassembled WGS sequence"/>
</dbReference>
<reference evidence="3 4" key="1">
    <citation type="submission" date="2016-04" db="EMBL/GenBank/DDBJ databases">
        <title>Peptidophaga gingivicola gen. nov., sp. nov., isolated from human subgingival plaque.</title>
        <authorList>
            <person name="Beall C.J."/>
            <person name="Mokrzan E.M."/>
            <person name="Griffen A.L."/>
            <person name="Leys E.J."/>
        </authorList>
    </citation>
    <scope>NUCLEOTIDE SEQUENCE [LARGE SCALE GENOMIC DNA]</scope>
    <source>
        <strain evidence="3 4">BA112</strain>
    </source>
</reference>
<evidence type="ECO:0008006" key="5">
    <source>
        <dbReference type="Google" id="ProtNLM"/>
    </source>
</evidence>
<evidence type="ECO:0000313" key="3">
    <source>
        <dbReference type="EMBL" id="OAP86380.1"/>
    </source>
</evidence>